<accession>A0ABQ4YHE9</accession>
<sequence>MRWHDEGQTKDGKLRHPTDALAWKAFDARYTDFASDPRSVRLNRDSNGFNPFCTMSTTYSTWPVLLTPYNLPSLLCIKKQYVILSSIIPGEKEPGNDIDVYLQPLIHELKYFWAGVDAYDAFSKQHFKRQQMRRQESAFEDTENVIEEDVDGEHQL</sequence>
<protein>
    <submittedName>
        <fullName evidence="2">Uncharacterized protein</fullName>
    </submittedName>
</protein>
<comment type="caution">
    <text evidence="2">The sequence shown here is derived from an EMBL/GenBank/DDBJ whole genome shotgun (WGS) entry which is preliminary data.</text>
</comment>
<dbReference type="EMBL" id="BQNB010010366">
    <property type="protein sequence ID" value="GJS76302.1"/>
    <property type="molecule type" value="Genomic_DNA"/>
</dbReference>
<proteinExistence type="predicted"/>
<evidence type="ECO:0000313" key="3">
    <source>
        <dbReference type="Proteomes" id="UP001151760"/>
    </source>
</evidence>
<keyword evidence="3" id="KW-1185">Reference proteome</keyword>
<gene>
    <name evidence="2" type="ORF">Tco_0726183</name>
</gene>
<evidence type="ECO:0000256" key="1">
    <source>
        <dbReference type="SAM" id="MobiDB-lite"/>
    </source>
</evidence>
<feature type="compositionally biased region" description="Acidic residues" evidence="1">
    <location>
        <begin position="138"/>
        <end position="156"/>
    </location>
</feature>
<organism evidence="2 3">
    <name type="scientific">Tanacetum coccineum</name>
    <dbReference type="NCBI Taxonomy" id="301880"/>
    <lineage>
        <taxon>Eukaryota</taxon>
        <taxon>Viridiplantae</taxon>
        <taxon>Streptophyta</taxon>
        <taxon>Embryophyta</taxon>
        <taxon>Tracheophyta</taxon>
        <taxon>Spermatophyta</taxon>
        <taxon>Magnoliopsida</taxon>
        <taxon>eudicotyledons</taxon>
        <taxon>Gunneridae</taxon>
        <taxon>Pentapetalae</taxon>
        <taxon>asterids</taxon>
        <taxon>campanulids</taxon>
        <taxon>Asterales</taxon>
        <taxon>Asteraceae</taxon>
        <taxon>Asteroideae</taxon>
        <taxon>Anthemideae</taxon>
        <taxon>Anthemidinae</taxon>
        <taxon>Tanacetum</taxon>
    </lineage>
</organism>
<evidence type="ECO:0000313" key="2">
    <source>
        <dbReference type="EMBL" id="GJS76302.1"/>
    </source>
</evidence>
<reference evidence="2" key="1">
    <citation type="journal article" date="2022" name="Int. J. Mol. Sci.">
        <title>Draft Genome of Tanacetum Coccineum: Genomic Comparison of Closely Related Tanacetum-Family Plants.</title>
        <authorList>
            <person name="Yamashiro T."/>
            <person name="Shiraishi A."/>
            <person name="Nakayama K."/>
            <person name="Satake H."/>
        </authorList>
    </citation>
    <scope>NUCLEOTIDE SEQUENCE</scope>
</reference>
<feature type="region of interest" description="Disordered" evidence="1">
    <location>
        <begin position="133"/>
        <end position="156"/>
    </location>
</feature>
<dbReference type="Proteomes" id="UP001151760">
    <property type="component" value="Unassembled WGS sequence"/>
</dbReference>
<reference evidence="2" key="2">
    <citation type="submission" date="2022-01" db="EMBL/GenBank/DDBJ databases">
        <authorList>
            <person name="Yamashiro T."/>
            <person name="Shiraishi A."/>
            <person name="Satake H."/>
            <person name="Nakayama K."/>
        </authorList>
    </citation>
    <scope>NUCLEOTIDE SEQUENCE</scope>
</reference>
<dbReference type="InterPro" id="IPR004242">
    <property type="entry name" value="Transposase_21"/>
</dbReference>
<dbReference type="PANTHER" id="PTHR10775:SF182">
    <property type="entry name" value="TRANSPOSON, EN_SPM-LIKE, TRANSPOSASE-ASSOCIATED DOMAIN PROTEIN-RELATED"/>
    <property type="match status" value="1"/>
</dbReference>
<name>A0ABQ4YHE9_9ASTR</name>
<dbReference type="PANTHER" id="PTHR10775">
    <property type="entry name" value="OS08G0208400 PROTEIN"/>
    <property type="match status" value="1"/>
</dbReference>
<dbReference type="Pfam" id="PF02992">
    <property type="entry name" value="Transposase_21"/>
    <property type="match status" value="1"/>
</dbReference>